<protein>
    <submittedName>
        <fullName evidence="1">(rape) hypothetical protein</fullName>
    </submittedName>
</protein>
<organism evidence="1">
    <name type="scientific">Brassica napus</name>
    <name type="common">Rape</name>
    <dbReference type="NCBI Taxonomy" id="3708"/>
    <lineage>
        <taxon>Eukaryota</taxon>
        <taxon>Viridiplantae</taxon>
        <taxon>Streptophyta</taxon>
        <taxon>Embryophyta</taxon>
        <taxon>Tracheophyta</taxon>
        <taxon>Spermatophyta</taxon>
        <taxon>Magnoliopsida</taxon>
        <taxon>eudicotyledons</taxon>
        <taxon>Gunneridae</taxon>
        <taxon>Pentapetalae</taxon>
        <taxon>rosids</taxon>
        <taxon>malvids</taxon>
        <taxon>Brassicales</taxon>
        <taxon>Brassicaceae</taxon>
        <taxon>Brassiceae</taxon>
        <taxon>Brassica</taxon>
    </lineage>
</organism>
<name>A0A816M571_BRANA</name>
<gene>
    <name evidence="1" type="ORF">DARMORV10_C07P10830.1</name>
</gene>
<proteinExistence type="predicted"/>
<reference evidence="1" key="1">
    <citation type="submission" date="2021-01" db="EMBL/GenBank/DDBJ databases">
        <authorList>
            <consortium name="Genoscope - CEA"/>
            <person name="William W."/>
        </authorList>
    </citation>
    <scope>NUCLEOTIDE SEQUENCE</scope>
</reference>
<dbReference type="AlphaFoldDB" id="A0A816M571"/>
<evidence type="ECO:0000313" key="1">
    <source>
        <dbReference type="EMBL" id="CAF1961002.1"/>
    </source>
</evidence>
<dbReference type="EMBL" id="HG994371">
    <property type="protein sequence ID" value="CAF1961002.1"/>
    <property type="molecule type" value="Genomic_DNA"/>
</dbReference>
<accession>A0A816M571</accession>
<dbReference type="Proteomes" id="UP001295469">
    <property type="component" value="Chromosome C07"/>
</dbReference>
<sequence>MVVDVIGQPTDFGDLEVVQVLGKDKKKLEFTLTDTRAPNNELALSDGIREVVKPKGNKRQIEKWSTYPERSVLDIIMATEINYTLILILPHYLNQTTTDVIGQPTDFGDLEVVQVLGKDKKKLEFTLTDTRAPNNELALSDGIREVVKPKGNKRQIEKWSTYPERSVLDIIMATELLQVPQSQSNVENLSGRSQASSRVLEANLYGEEDEHQGTKSKCNLWLALCVRLYAENL</sequence>